<name>D9S721_FIBSS</name>
<dbReference type="AlphaFoldDB" id="D9S721"/>
<sequence length="351" mass="41012">MLSRSRRFKIFLMCMNIQSFERNGKGARSGFNPYFLYFIRRLHPQKVSISGDSEQKRRNFMRHFVVAILSVVSFTFAENCAQIYMKARPAANYYNHLYTTVKESNQHYSGDRVLWDEVLYFSWNGSANEYVIDSAVRVDGRWPENNATLYKDSGTYALYKEESSQGSMVSYSNGKKYEEGTIDYSGDTLIISHVLYGDYKRAHLTTMKMHISNDTLHYYQDSYIGYPDTVDDQDTSRYFLIDNPEKENHCLQYYYNSDKNEWVKSSSDISYAFKGDTLIFSRRLLDIDDIYEDKVNYLVLNSVLFDKHTTKAGFHRRKPYSTLSNKGKYHDVKGGLHSKTIPYRVLFGIGE</sequence>
<dbReference type="STRING" id="59374.FSU_2906"/>
<dbReference type="Proteomes" id="UP000000517">
    <property type="component" value="Chromosome"/>
</dbReference>
<keyword evidence="1" id="KW-0812">Transmembrane</keyword>
<dbReference type="EMBL" id="CP002158">
    <property type="protein sequence ID" value="ADL25881.1"/>
    <property type="molecule type" value="Genomic_DNA"/>
</dbReference>
<protein>
    <submittedName>
        <fullName evidence="2">Uncharacterized protein</fullName>
    </submittedName>
</protein>
<evidence type="ECO:0000313" key="3">
    <source>
        <dbReference type="Proteomes" id="UP000000517"/>
    </source>
</evidence>
<proteinExistence type="predicted"/>
<keyword evidence="1" id="KW-1133">Transmembrane helix</keyword>
<keyword evidence="1" id="KW-0472">Membrane</keyword>
<reference evidence="3" key="1">
    <citation type="submission" date="2010-08" db="EMBL/GenBank/DDBJ databases">
        <title>Complete sequence of Fibrobacter succinogenes subsp. succinogenes S85.</title>
        <authorList>
            <person name="Durkin A.S."/>
            <person name="Nelson K.E."/>
            <person name="Morrison M."/>
            <person name="Forsberg C.W."/>
            <person name="Wilson D.B."/>
            <person name="Russell J.B."/>
            <person name="Cann I.K.O."/>
            <person name="Mackie R.I."/>
            <person name="White B.A."/>
        </authorList>
    </citation>
    <scope>NUCLEOTIDE SEQUENCE [LARGE SCALE GENOMIC DNA]</scope>
    <source>
        <strain evidence="3">ATCC 19169 / S85</strain>
    </source>
</reference>
<gene>
    <name evidence="2" type="ordered locus">FSU_2906</name>
</gene>
<organism evidence="2 3">
    <name type="scientific">Fibrobacter succinogenes (strain ATCC 19169 / S85)</name>
    <dbReference type="NCBI Taxonomy" id="59374"/>
    <lineage>
        <taxon>Bacteria</taxon>
        <taxon>Pseudomonadati</taxon>
        <taxon>Fibrobacterota</taxon>
        <taxon>Fibrobacteria</taxon>
        <taxon>Fibrobacterales</taxon>
        <taxon>Fibrobacteraceae</taxon>
        <taxon>Fibrobacter</taxon>
    </lineage>
</organism>
<evidence type="ECO:0000256" key="1">
    <source>
        <dbReference type="SAM" id="Phobius"/>
    </source>
</evidence>
<accession>D9S721</accession>
<evidence type="ECO:0000313" key="2">
    <source>
        <dbReference type="EMBL" id="ADL25881.1"/>
    </source>
</evidence>
<dbReference type="HOGENOM" id="CLU_789289_0_0_0"/>
<dbReference type="KEGG" id="fsc:FSU_2906"/>
<feature type="transmembrane region" description="Helical" evidence="1">
    <location>
        <begin position="60"/>
        <end position="77"/>
    </location>
</feature>